<comment type="caution">
    <text evidence="2">The sequence shown here is derived from an EMBL/GenBank/DDBJ whole genome shotgun (WGS) entry which is preliminary data.</text>
</comment>
<reference evidence="3" key="1">
    <citation type="submission" date="2023-07" db="EMBL/GenBank/DDBJ databases">
        <title>Paracoccus sp. MBLB3053 whole genome sequence.</title>
        <authorList>
            <person name="Hwang C.Y."/>
            <person name="Cho E.-S."/>
            <person name="Seo M.-J."/>
        </authorList>
    </citation>
    <scope>NUCLEOTIDE SEQUENCE [LARGE SCALE GENOMIC DNA]</scope>
    <source>
        <strain evidence="3">MBLB3053</strain>
    </source>
</reference>
<name>A0ABU2HP64_9RHOB</name>
<protein>
    <recommendedName>
        <fullName evidence="4">Bacterial surface antigen (D15) domain-containing protein</fullName>
    </recommendedName>
</protein>
<keyword evidence="1" id="KW-0732">Signal</keyword>
<dbReference type="Gene3D" id="2.40.160.50">
    <property type="entry name" value="membrane protein fhac: a member of the omp85/tpsb transporter family"/>
    <property type="match status" value="1"/>
</dbReference>
<evidence type="ECO:0008006" key="4">
    <source>
        <dbReference type="Google" id="ProtNLM"/>
    </source>
</evidence>
<dbReference type="Proteomes" id="UP001269144">
    <property type="component" value="Unassembled WGS sequence"/>
</dbReference>
<feature type="chain" id="PRO_5045291763" description="Bacterial surface antigen (D15) domain-containing protein" evidence="1">
    <location>
        <begin position="25"/>
        <end position="385"/>
    </location>
</feature>
<proteinExistence type="predicted"/>
<organism evidence="2 3">
    <name type="scientific">Paracoccus aurantius</name>
    <dbReference type="NCBI Taxonomy" id="3073814"/>
    <lineage>
        <taxon>Bacteria</taxon>
        <taxon>Pseudomonadati</taxon>
        <taxon>Pseudomonadota</taxon>
        <taxon>Alphaproteobacteria</taxon>
        <taxon>Rhodobacterales</taxon>
        <taxon>Paracoccaceae</taxon>
        <taxon>Paracoccus</taxon>
    </lineage>
</organism>
<sequence length="385" mass="41827">MSIVRGLACFTIASIALISELTFAAPAKAFDFSIFVDPEDNYIDASAFLARGGFVPVPVIITEPAVDGGFGVIGQFVGTPQGPGDQPPRTMIGLARTGNGSTAGGIMRSGNLREGDVRYKMGLGKANMTVPIFPFGLDQSIDYSNKNLATFASARMRLGDSDFWAGPRLVYRRTDLSLGADAELGPIASRVRDVINDLFDSKQYVALGASLHYDTRNNPISPTNGINAVFKYDLYDDAFGSDADFGIGQFAVASFTEFGDEWSFGVLSKYKWTSGDNPFFTSPSVDLRGVQSGRYAGDAAYSTEIQLRKQITDRWAAVAFGGYGETRVTDSRLYEAEDDIWTYGAGVRYRLARQIGLDVGLDLAMGPEDSIFYIQFGHAWGREMD</sequence>
<dbReference type="RefSeq" id="WP_311159023.1">
    <property type="nucleotide sequence ID" value="NZ_JAVQLW010000001.1"/>
</dbReference>
<dbReference type="EMBL" id="JAVQLW010000001">
    <property type="protein sequence ID" value="MDS9466833.1"/>
    <property type="molecule type" value="Genomic_DNA"/>
</dbReference>
<feature type="signal peptide" evidence="1">
    <location>
        <begin position="1"/>
        <end position="24"/>
    </location>
</feature>
<keyword evidence="3" id="KW-1185">Reference proteome</keyword>
<gene>
    <name evidence="2" type="ORF">RGQ15_04445</name>
</gene>
<evidence type="ECO:0000256" key="1">
    <source>
        <dbReference type="SAM" id="SignalP"/>
    </source>
</evidence>
<accession>A0ABU2HP64</accession>
<evidence type="ECO:0000313" key="3">
    <source>
        <dbReference type="Proteomes" id="UP001269144"/>
    </source>
</evidence>
<evidence type="ECO:0000313" key="2">
    <source>
        <dbReference type="EMBL" id="MDS9466833.1"/>
    </source>
</evidence>